<keyword evidence="5" id="KW-1185">Reference proteome</keyword>
<name>A0ABR9YGM9_9PROT</name>
<protein>
    <submittedName>
        <fullName evidence="4">Efflux RND transporter periplasmic adaptor subunit</fullName>
    </submittedName>
</protein>
<accession>A0ABR9YGM9</accession>
<evidence type="ECO:0000256" key="1">
    <source>
        <dbReference type="ARBA" id="ARBA00009477"/>
    </source>
</evidence>
<dbReference type="RefSeq" id="WP_194256050.1">
    <property type="nucleotide sequence ID" value="NZ_JACRVT010000015.1"/>
</dbReference>
<evidence type="ECO:0000256" key="2">
    <source>
        <dbReference type="SAM" id="Coils"/>
    </source>
</evidence>
<proteinExistence type="inferred from homology"/>
<dbReference type="Gene3D" id="2.40.30.170">
    <property type="match status" value="1"/>
</dbReference>
<organism evidence="4 5">
    <name type="scientific">Gluconobacter cerevisiae</name>
    <dbReference type="NCBI Taxonomy" id="1379734"/>
    <lineage>
        <taxon>Bacteria</taxon>
        <taxon>Pseudomonadati</taxon>
        <taxon>Pseudomonadota</taxon>
        <taxon>Alphaproteobacteria</taxon>
        <taxon>Acetobacterales</taxon>
        <taxon>Acetobacteraceae</taxon>
        <taxon>Gluconobacter</taxon>
    </lineage>
</organism>
<evidence type="ECO:0000259" key="3">
    <source>
        <dbReference type="Pfam" id="PF25917"/>
    </source>
</evidence>
<dbReference type="Gene3D" id="1.10.287.470">
    <property type="entry name" value="Helix hairpin bin"/>
    <property type="match status" value="1"/>
</dbReference>
<dbReference type="PANTHER" id="PTHR30469:SF18">
    <property type="entry name" value="RESISTANCE-NODULATION-CELL DIVISION (RND) EFFLUX MEMBRANE FUSION PROTEIN-RELATED"/>
    <property type="match status" value="1"/>
</dbReference>
<reference evidence="4" key="2">
    <citation type="submission" date="2020-11" db="EMBL/GenBank/DDBJ databases">
        <title>Description of novel Gluconobacter species.</title>
        <authorList>
            <person name="Cleenwerck I."/>
            <person name="Cnockaert M."/>
            <person name="Borremans W."/>
            <person name="Wieme A.D."/>
            <person name="De Vuyst L."/>
            <person name="Vandamme P."/>
        </authorList>
    </citation>
    <scope>NUCLEOTIDE SEQUENCE</scope>
    <source>
        <strain evidence="4">LMG 27748</strain>
    </source>
</reference>
<dbReference type="Gene3D" id="2.40.50.100">
    <property type="match status" value="1"/>
</dbReference>
<comment type="similarity">
    <text evidence="1">Belongs to the membrane fusion protein (MFP) (TC 8.A.1) family.</text>
</comment>
<keyword evidence="2" id="KW-0175">Coiled coil</keyword>
<dbReference type="InterPro" id="IPR006143">
    <property type="entry name" value="RND_pump_MFP"/>
</dbReference>
<dbReference type="PANTHER" id="PTHR30469">
    <property type="entry name" value="MULTIDRUG RESISTANCE PROTEIN MDTA"/>
    <property type="match status" value="1"/>
</dbReference>
<sequence length="368" mass="39575">MAVLRPPRLAVVTLSATLGLIGCKHEDQHDPRVADRVVQAAHIERADSESYRFTGTVVARVQSDLGFRIQGKIIERLVDAGQQVKAGQVLMRLDPTDYVHALTAQTGSMASARARWIKAAADEKRYRGLVGTGAASAITYDEMKAEADSAKAQLDAAIAQEKVARNQDDYSLLRADADGVIVETRAEPGQVVSSGQTVIVLAHAGPREARIDLPEGLLRPALHSDVQAILYGGTQSVPAYLRQLSDASDSTTRTYEARYVMEGEGAAAALGATVQVRFPTEVARENLQVPLGSLDDEGEGQGIWVVDRTTSRVSFHKVEISRLTAENAVLRLTEDPALTVGATIVAIGGHYLHNDEQVALAHEKVAMQ</sequence>
<feature type="coiled-coil region" evidence="2">
    <location>
        <begin position="140"/>
        <end position="167"/>
    </location>
</feature>
<dbReference type="Proteomes" id="UP000630952">
    <property type="component" value="Unassembled WGS sequence"/>
</dbReference>
<dbReference type="NCBIfam" id="TIGR01730">
    <property type="entry name" value="RND_mfp"/>
    <property type="match status" value="1"/>
</dbReference>
<reference evidence="4" key="1">
    <citation type="submission" date="2020-04" db="EMBL/GenBank/DDBJ databases">
        <authorList>
            <person name="Sombolestani A."/>
        </authorList>
    </citation>
    <scope>NUCLEOTIDE SEQUENCE</scope>
    <source>
        <strain evidence="4">LMG 27748</strain>
    </source>
</reference>
<dbReference type="Gene3D" id="2.40.420.20">
    <property type="match status" value="1"/>
</dbReference>
<feature type="domain" description="Multidrug resistance protein MdtA-like barrel-sandwich hybrid" evidence="3">
    <location>
        <begin position="64"/>
        <end position="198"/>
    </location>
</feature>
<dbReference type="Pfam" id="PF25917">
    <property type="entry name" value="BSH_RND"/>
    <property type="match status" value="1"/>
</dbReference>
<comment type="caution">
    <text evidence="4">The sequence shown here is derived from an EMBL/GenBank/DDBJ whole genome shotgun (WGS) entry which is preliminary data.</text>
</comment>
<evidence type="ECO:0000313" key="4">
    <source>
        <dbReference type="EMBL" id="MBF0877751.1"/>
    </source>
</evidence>
<gene>
    <name evidence="4" type="ORF">HKD21_12980</name>
</gene>
<dbReference type="PROSITE" id="PS51257">
    <property type="entry name" value="PROKAR_LIPOPROTEIN"/>
    <property type="match status" value="1"/>
</dbReference>
<dbReference type="EMBL" id="JABCQO010000015">
    <property type="protein sequence ID" value="MBF0877751.1"/>
    <property type="molecule type" value="Genomic_DNA"/>
</dbReference>
<evidence type="ECO:0000313" key="5">
    <source>
        <dbReference type="Proteomes" id="UP000630952"/>
    </source>
</evidence>
<dbReference type="InterPro" id="IPR058625">
    <property type="entry name" value="MdtA-like_BSH"/>
</dbReference>
<dbReference type="SUPFAM" id="SSF111369">
    <property type="entry name" value="HlyD-like secretion proteins"/>
    <property type="match status" value="1"/>
</dbReference>